<comment type="caution">
    <text evidence="1">The sequence shown here is derived from an EMBL/GenBank/DDBJ whole genome shotgun (WGS) entry which is preliminary data.</text>
</comment>
<dbReference type="PANTHER" id="PTHR37953">
    <property type="entry name" value="UPF0127 PROTEIN MJ1496"/>
    <property type="match status" value="1"/>
</dbReference>
<dbReference type="PANTHER" id="PTHR37953:SF1">
    <property type="entry name" value="UPF0127 PROTEIN MJ1496"/>
    <property type="match status" value="1"/>
</dbReference>
<dbReference type="Gene3D" id="2.60.120.1140">
    <property type="entry name" value="Protein of unknown function DUF192"/>
    <property type="match status" value="1"/>
</dbReference>
<dbReference type="InterPro" id="IPR038695">
    <property type="entry name" value="Saro_0823-like_sf"/>
</dbReference>
<evidence type="ECO:0000313" key="1">
    <source>
        <dbReference type="EMBL" id="TPG25764.1"/>
    </source>
</evidence>
<organism evidence="1 2">
    <name type="scientific">Variovorax guangxiensis</name>
    <dbReference type="NCBI Taxonomy" id="1775474"/>
    <lineage>
        <taxon>Bacteria</taxon>
        <taxon>Pseudomonadati</taxon>
        <taxon>Pseudomonadota</taxon>
        <taxon>Betaproteobacteria</taxon>
        <taxon>Burkholderiales</taxon>
        <taxon>Comamonadaceae</taxon>
        <taxon>Variovorax</taxon>
    </lineage>
</organism>
<sequence>MRRSSALSRAGTLRPMNLPRLVLTLNGHRIDAHVARSEEDRAQGLMECTSLAEHEGMLFIHDAPIEACFWMKNTPLDLSIAFIDDDGQILNVEEMSAGSLDGTRAAGLTRFVLEMNSRWFAERGISRGARMEGLPLPVQA</sequence>
<evidence type="ECO:0000313" key="2">
    <source>
        <dbReference type="Proteomes" id="UP000319212"/>
    </source>
</evidence>
<dbReference type="Proteomes" id="UP000319212">
    <property type="component" value="Unassembled WGS sequence"/>
</dbReference>
<dbReference type="OrthoDB" id="5526466at2"/>
<gene>
    <name evidence="1" type="ORF">EAH82_15180</name>
</gene>
<dbReference type="InterPro" id="IPR003795">
    <property type="entry name" value="DUF192"/>
</dbReference>
<dbReference type="AlphaFoldDB" id="A0A502DL45"/>
<dbReference type="Pfam" id="PF02643">
    <property type="entry name" value="DUF192"/>
    <property type="match status" value="1"/>
</dbReference>
<proteinExistence type="predicted"/>
<dbReference type="EMBL" id="RCZI01000004">
    <property type="protein sequence ID" value="TPG25764.1"/>
    <property type="molecule type" value="Genomic_DNA"/>
</dbReference>
<reference evidence="1 2" key="1">
    <citation type="journal article" date="2019" name="Environ. Microbiol.">
        <title>Species interactions and distinct microbial communities in high Arctic permafrost affected cryosols are associated with the CH4 and CO2 gas fluxes.</title>
        <authorList>
            <person name="Altshuler I."/>
            <person name="Hamel J."/>
            <person name="Turney S."/>
            <person name="Magnuson E."/>
            <person name="Levesque R."/>
            <person name="Greer C."/>
            <person name="Whyte L.G."/>
        </authorList>
    </citation>
    <scope>NUCLEOTIDE SEQUENCE [LARGE SCALE GENOMIC DNA]</scope>
    <source>
        <strain evidence="1 2">S06.C</strain>
    </source>
</reference>
<protein>
    <submittedName>
        <fullName evidence="1">DUF192 domain-containing protein</fullName>
    </submittedName>
</protein>
<name>A0A502DL45_9BURK</name>
<accession>A0A502DL45</accession>